<organism evidence="1 2">
    <name type="scientific">Paragonimus heterotremus</name>
    <dbReference type="NCBI Taxonomy" id="100268"/>
    <lineage>
        <taxon>Eukaryota</taxon>
        <taxon>Metazoa</taxon>
        <taxon>Spiralia</taxon>
        <taxon>Lophotrochozoa</taxon>
        <taxon>Platyhelminthes</taxon>
        <taxon>Trematoda</taxon>
        <taxon>Digenea</taxon>
        <taxon>Plagiorchiida</taxon>
        <taxon>Troglotremata</taxon>
        <taxon>Troglotrematidae</taxon>
        <taxon>Paragonimus</taxon>
    </lineage>
</organism>
<accession>A0A8J4WDD7</accession>
<name>A0A8J4WDD7_9TREM</name>
<protein>
    <submittedName>
        <fullName evidence="1">Uncharacterized protein</fullName>
    </submittedName>
</protein>
<evidence type="ECO:0000313" key="1">
    <source>
        <dbReference type="EMBL" id="KAF5395604.1"/>
    </source>
</evidence>
<evidence type="ECO:0000313" key="2">
    <source>
        <dbReference type="Proteomes" id="UP000748531"/>
    </source>
</evidence>
<proteinExistence type="predicted"/>
<dbReference type="EMBL" id="LUCH01011340">
    <property type="protein sequence ID" value="KAF5395604.1"/>
    <property type="molecule type" value="Genomic_DNA"/>
</dbReference>
<dbReference type="Proteomes" id="UP000748531">
    <property type="component" value="Unassembled WGS sequence"/>
</dbReference>
<reference evidence="1" key="1">
    <citation type="submission" date="2019-05" db="EMBL/GenBank/DDBJ databases">
        <title>Annotation for the trematode Paragonimus heterotremus.</title>
        <authorList>
            <person name="Choi Y.-J."/>
        </authorList>
    </citation>
    <scope>NUCLEOTIDE SEQUENCE</scope>
    <source>
        <strain evidence="1">LC</strain>
    </source>
</reference>
<keyword evidence="2" id="KW-1185">Reference proteome</keyword>
<dbReference type="AlphaFoldDB" id="A0A8J4WDD7"/>
<sequence length="41" mass="4492">MSIAEDLEILCVEIRNSQKLLLKQQGRPRMASGGTAFSVNS</sequence>
<gene>
    <name evidence="1" type="ORF">PHET_11920</name>
</gene>
<comment type="caution">
    <text evidence="1">The sequence shown here is derived from an EMBL/GenBank/DDBJ whole genome shotgun (WGS) entry which is preliminary data.</text>
</comment>